<dbReference type="EMBL" id="CAJNOR010003387">
    <property type="protein sequence ID" value="CAF1408847.1"/>
    <property type="molecule type" value="Genomic_DNA"/>
</dbReference>
<dbReference type="SUPFAM" id="SSF47473">
    <property type="entry name" value="EF-hand"/>
    <property type="match status" value="1"/>
</dbReference>
<dbReference type="Pfam" id="PF14008">
    <property type="entry name" value="Metallophos_C"/>
    <property type="match status" value="1"/>
</dbReference>
<dbReference type="SUPFAM" id="SSF49363">
    <property type="entry name" value="Purple acid phosphatase, N-terminal domain"/>
    <property type="match status" value="1"/>
</dbReference>
<dbReference type="InterPro" id="IPR025733">
    <property type="entry name" value="PAPs_C"/>
</dbReference>
<protein>
    <recommendedName>
        <fullName evidence="3">Purple acid phosphatase</fullName>
        <ecNumber evidence="3">3.1.3.2</ecNumber>
    </recommendedName>
</protein>
<dbReference type="InterPro" id="IPR029052">
    <property type="entry name" value="Metallo-depent_PP-like"/>
</dbReference>
<dbReference type="Proteomes" id="UP000663852">
    <property type="component" value="Unassembled WGS sequence"/>
</dbReference>
<keyword evidence="7" id="KW-1185">Reference proteome</keyword>
<feature type="chain" id="PRO_5035957109" description="Purple acid phosphatase" evidence="3">
    <location>
        <begin position="19"/>
        <end position="525"/>
    </location>
</feature>
<dbReference type="AlphaFoldDB" id="A0A815LG27"/>
<evidence type="ECO:0000313" key="5">
    <source>
        <dbReference type="EMBL" id="CAF1028270.1"/>
    </source>
</evidence>
<accession>A0A815LG27</accession>
<dbReference type="InterPro" id="IPR008963">
    <property type="entry name" value="Purple_acid_Pase-like_N"/>
</dbReference>
<dbReference type="EMBL" id="CAJNOJ010000070">
    <property type="protein sequence ID" value="CAF1028270.1"/>
    <property type="molecule type" value="Genomic_DNA"/>
</dbReference>
<dbReference type="Gene3D" id="2.60.40.380">
    <property type="entry name" value="Purple acid phosphatase-like, N-terminal"/>
    <property type="match status" value="1"/>
</dbReference>
<evidence type="ECO:0000313" key="7">
    <source>
        <dbReference type="Proteomes" id="UP000663828"/>
    </source>
</evidence>
<dbReference type="EC" id="3.1.3.2" evidence="3"/>
<feature type="domain" description="EF-hand" evidence="4">
    <location>
        <begin position="16"/>
        <end position="51"/>
    </location>
</feature>
<comment type="similarity">
    <text evidence="3">Belongs to the metallophosphoesterase superfamily. Purple acid phosphatase family.</text>
</comment>
<dbReference type="PANTHER" id="PTHR45867:SF10">
    <property type="entry name" value="PURPLE ACID PHOSPHATASE"/>
    <property type="match status" value="1"/>
</dbReference>
<gene>
    <name evidence="5" type="ORF">EDS130_LOCUS16270</name>
    <name evidence="6" type="ORF">XAT740_LOCUS34560</name>
</gene>
<dbReference type="OrthoDB" id="45007at2759"/>
<dbReference type="SUPFAM" id="SSF56300">
    <property type="entry name" value="Metallo-dependent phosphatases"/>
    <property type="match status" value="1"/>
</dbReference>
<comment type="caution">
    <text evidence="6">The sequence shown here is derived from an EMBL/GenBank/DDBJ whole genome shotgun (WGS) entry which is preliminary data.</text>
</comment>
<dbReference type="InterPro" id="IPR004843">
    <property type="entry name" value="Calcineurin-like_PHP"/>
</dbReference>
<name>A0A815LG27_ADIRI</name>
<dbReference type="InterPro" id="IPR002048">
    <property type="entry name" value="EF_hand_dom"/>
</dbReference>
<sequence length="525" mass="61793">MFYILVVGFVAFISSSGASDLQTYFNLIDQNHDGKVFSDELFVFFNTFYEEKPDQGTLSLLKAKQIENHIVKKFNQNSTRNYLTLFDLERRFVDLYALQNQFPTFLFNGYEPEQVHLSYTHNIFNEMYVSFVTREHPSSNLRPIVQYCEKNCLAIGETTTYNVDNWHYWIHHIYIKDLEPGMKYNYKLGFIEPDNVTIRHLYSSEHWTFQTSSSLEKQSTEIVYIYGDMGTIMPLGFEVTKSIIEDFNKKKNERANYVVHVGDIAYAGTGGEMEVQTIWDLFMNQIAPIASQIPYMTATGNHEKYYNYTSYKTRFFMPSKTNPTALEKDGNFYFTLETNLVQWIFLSTEHDYTPGSLQRTFLDNFLEEFQQKWQGKQRPWLIIVGHRPMYSSDQATDSGRLQEQIESVLIQNRVDLAVWGHMHCYERTTPVEYNRFTDKEHFSADGKLYQHNATETSPIHLTIGTAGAWINEKWIPKPEWSQTRYQRYGFGKLFLYNRTHLEFHSVSIDKTSSDEDDSFMIIRQF</sequence>
<reference evidence="6" key="1">
    <citation type="submission" date="2021-02" db="EMBL/GenBank/DDBJ databases">
        <authorList>
            <person name="Nowell W R."/>
        </authorList>
    </citation>
    <scope>NUCLEOTIDE SEQUENCE</scope>
</reference>
<evidence type="ECO:0000256" key="2">
    <source>
        <dbReference type="ARBA" id="ARBA00023180"/>
    </source>
</evidence>
<dbReference type="GO" id="GO:0003993">
    <property type="term" value="F:acid phosphatase activity"/>
    <property type="evidence" value="ECO:0007669"/>
    <property type="project" value="UniProtKB-EC"/>
</dbReference>
<dbReference type="CDD" id="cd00839">
    <property type="entry name" value="MPP_PAPs"/>
    <property type="match status" value="1"/>
</dbReference>
<dbReference type="Pfam" id="PF00149">
    <property type="entry name" value="Metallophos"/>
    <property type="match status" value="1"/>
</dbReference>
<keyword evidence="1 3" id="KW-0732">Signal</keyword>
<dbReference type="Proteomes" id="UP000663828">
    <property type="component" value="Unassembled WGS sequence"/>
</dbReference>
<comment type="catalytic activity">
    <reaction evidence="3">
        <text>a phosphate monoester + H2O = an alcohol + phosphate</text>
        <dbReference type="Rhea" id="RHEA:15017"/>
        <dbReference type="ChEBI" id="CHEBI:15377"/>
        <dbReference type="ChEBI" id="CHEBI:30879"/>
        <dbReference type="ChEBI" id="CHEBI:43474"/>
        <dbReference type="ChEBI" id="CHEBI:67140"/>
        <dbReference type="EC" id="3.1.3.2"/>
    </reaction>
</comment>
<evidence type="ECO:0000256" key="3">
    <source>
        <dbReference type="RuleBase" id="RU361203"/>
    </source>
</evidence>
<dbReference type="Pfam" id="PF16656">
    <property type="entry name" value="Pur_ac_phosph_N"/>
    <property type="match status" value="1"/>
</dbReference>
<dbReference type="PROSITE" id="PS50222">
    <property type="entry name" value="EF_HAND_2"/>
    <property type="match status" value="1"/>
</dbReference>
<dbReference type="InterPro" id="IPR041792">
    <property type="entry name" value="MPP_PAP"/>
</dbReference>
<keyword evidence="3" id="KW-0378">Hydrolase</keyword>
<dbReference type="GO" id="GO:0005509">
    <property type="term" value="F:calcium ion binding"/>
    <property type="evidence" value="ECO:0007669"/>
    <property type="project" value="InterPro"/>
</dbReference>
<dbReference type="PANTHER" id="PTHR45867">
    <property type="entry name" value="PURPLE ACID PHOSPHATASE"/>
    <property type="match status" value="1"/>
</dbReference>
<dbReference type="InterPro" id="IPR015914">
    <property type="entry name" value="PAPs_N"/>
</dbReference>
<dbReference type="Gene3D" id="3.60.21.10">
    <property type="match status" value="1"/>
</dbReference>
<evidence type="ECO:0000259" key="4">
    <source>
        <dbReference type="PROSITE" id="PS50222"/>
    </source>
</evidence>
<evidence type="ECO:0000256" key="1">
    <source>
        <dbReference type="ARBA" id="ARBA00022729"/>
    </source>
</evidence>
<keyword evidence="2" id="KW-0325">Glycoprotein</keyword>
<feature type="signal peptide" evidence="3">
    <location>
        <begin position="1"/>
        <end position="18"/>
    </location>
</feature>
<organism evidence="6 7">
    <name type="scientific">Adineta ricciae</name>
    <name type="common">Rotifer</name>
    <dbReference type="NCBI Taxonomy" id="249248"/>
    <lineage>
        <taxon>Eukaryota</taxon>
        <taxon>Metazoa</taxon>
        <taxon>Spiralia</taxon>
        <taxon>Gnathifera</taxon>
        <taxon>Rotifera</taxon>
        <taxon>Eurotatoria</taxon>
        <taxon>Bdelloidea</taxon>
        <taxon>Adinetida</taxon>
        <taxon>Adinetidae</taxon>
        <taxon>Adineta</taxon>
    </lineage>
</organism>
<evidence type="ECO:0000313" key="6">
    <source>
        <dbReference type="EMBL" id="CAF1408847.1"/>
    </source>
</evidence>
<dbReference type="InterPro" id="IPR011992">
    <property type="entry name" value="EF-hand-dom_pair"/>
</dbReference>
<proteinExistence type="inferred from homology"/>